<sequence length="2739" mass="290498">MADGIRVGGVFYDVGLRLEDNALPNIRAQLAKLDQNTTLTVKLRAEGSDQATKSVKEALKQTEQAASDMQRQVSSMFKEAGSSARASAESIKQAWREQAEEGKRTAREQAAAQQIQLSVARALGTEVNELRRQWRAGKIDADQLEAGMRPLVVRAEQQKAAFRALGLEVDHNRKVFEAYGVAADRAVNTVNTAQGRMTPGGFSAGIAQGLNSSLSQFGLAGDLIGGLAQLIAAKRAASANAAQDLGRSTFEGLVQGMKSEQVTVKRVATDTANSVEAAVKAELDIHSPSRVMDYLGKMSGAGFASGIRSQGDEARAAAKSLADAAQAGVSGTRLNVAGAGISGGGIGGSLAGVGAGVLSEALDAGRLTGTSQALGDLNKQLKENAKASQDAATAGASTEVATEALGGAVEGAAEQVQAFTEARREGDEEARQQALNEAKTALAFTAVAAGVTAVTAALVVNFNAAADYEAAMSKAGATTQATAGQMEQLKTATQSNDLVKLGIDATTAAGGVEELGGAGLSTAQIVGGGLISSLTLAKAVSTDVATAASVAAASVKAFGLDAKDLAKVADIVTNAVNGTSIKIDNFTDAIAAGGSTAKSQGVNLLTFTAAVSLMTDKAIGAADAGTSLKTFLMSLTPNSKEATAALHDLGFSAFDAQGNFKPLGQVIGELREKFAKLTPEQRAMTAETVFGSDGIRAFNILVDAGSQGLEERIRLLDENGSATKAAGDKLNGTRGAQEQFNAALKNFEITAGQSFLPTAAKMLNWSTSFLQNLQSINKEYGALAHNKPAFGAETFNLGIWLNQVGLRKADLTPEEVKAAREILGHMQYAANVGAKNAEQWRKLGRNDVADARDRTTAQEIGRLGVMLTEIQREASTRARPIGPQKDGTGAAVRVEIVDGKNLVDLLGMSGRKVLNDFGVSGKDYHHDGAVRADAVHNGIDYAAPRGAPILAPFSGTLSVRENKTSGKIFELMDAAGNKLVGIHLDQFDAGILRALEEGGKKAITIGQGTRIGGVGNSGTTAGSATHLHLMGYQKGDTKPRNPTSIQYQGIDSPAWGVNGASALPGAAPLIPEKTWQQYEKEARRLVALVEKYAPGGAAPSGEEWGKASVNLDKFRDSSTMAGQAVAYVQLETKKAGQEASKLGADYDQLKGKLNIAESLDDAKRPASEVIGILEKVRTSAQAAADAEKRLHGETDRYTGLLNLVGEATKRVDQIRSRKPEQTELQRDQAVQRERVAMEGLEKSIRSAGKARLESIVQGGVTAEVSLAKWEAARKELERRADLEKNPKLSNLDREQQAQREAAAQEKLEKSIRGASAARLKDIVAAGVQQVGDLARWKAADAELKRREGLQQTADRQRKTNQQEANQQELALALALREGRVKDAERLVSELKRLQGEELDAAGENLTQRQRIVEQRGTAIVNAEKTLAARSRNAAIEAARVWAEGEDTKAKATLKGQALQDRLAEIERLRVDKVHDAYADEAEAVARSESTQTQAVTKGHADRSKVLEGLVQKYADARRELAKRVDTGTLTAQDMVEYARTLAGYWKEAGKAGMTARPEIQAAHSAAVAFGTTARRTSDHLAALNQNLESSGAANKAAAEGVSDLADELVKAGDPLTALQMLETTLDDLMDAAARGESVGEGISIVQAKIKKIKEDMSEEDVATMQAWLKTYRDIQNAVQGNETSFDQGNEEVKTQQGQETQIRKLFQGGPKDVAQFLLGTDGKTFAESFWFDFSEKSQQEFMQRLNGLDNEQLAGLGTDMLQRLLDGMGDDEAWDDWRTRITQTLKGLKQDVLDTQGKLFEGLADDAIQTARDLAETGDYGAAFDWLNSTRADMEELGAAGANAGGGVLKLAAAITELKKQRDALAGDAAARAAWTELTGAQRRGEAVDVPTSGPIASTGPRPKVKDPYHPEPEPEGEPGRRTDPVLKADRGYARGDSPEKQQARDSIAATKAMDVYRISLEAMTLSQLQAAEATAAANGNVEKQKLLAAQIAKVLDEEGKKADAQLALGLLDQSLTDQVTAVLKLTDAYQAGTLGAKDYTEQAFALVDILERQAKAAEAAHHPEAAAAFREQAALLRDLVPPAAAAAYSQEKLRAASDEMATAQGKTKAPFADTIKSLEALRGAAGLDQKALEGLIAKFKELSRQEATKQELAKLGSEFDKLAGYIDHAGSIFRKFTDDQANYASIATDYISMNLKATSQAMQGDIAGAVFTSIEGILNIGENIASLSPGLKAWKKGLLEVAEAEKKVAQESVGMFKNPYATALNQDAINRQKLADSRWYQRLGWDLFGGAPQVLEDEAAKLKTRAAEIFNDLAGTISNTFTSALMDAFGSGDWTGVQKAMDKSLNEFVAHAAIEAMVKASKLQDLIKAYADARAAGGDGASQLAALRLELGRLRAEARGVLSGLPGYGEGLAEKARNDAEKALDLQYKAGLLSTAKYEGEKLKITLARIKAELEAELAVSGLTEEEKAKIRARYNLEGLAAQAEFDRAEAERARTLASTQADVAQAALEGQYRNGTVLTQAYQAQLLQMTLDRLKREKETALAVAGLTAEEIAAINAKFSQQEADAKNKQRDELLGNWADAAGRGLLDGLKNGDLSGFGANLQKQVFESTVTGLVMGLASDIVRAELKPLADSVAAAFLTPDKADDLLALGNLKGGFELALPQLMDLGQTFLPFFQQFGFVKEALDKNAAATEKNTTATQQNSEQLATKLDVIVTQVGLPSGLSLAGSGNAYTDGFD</sequence>
<dbReference type="Gene3D" id="2.70.70.10">
    <property type="entry name" value="Glucose Permease (Domain IIA)"/>
    <property type="match status" value="1"/>
</dbReference>
<keyword evidence="6" id="KW-1185">Reference proteome</keyword>
<feature type="domain" description="Phage tail tape measure protein" evidence="4">
    <location>
        <begin position="500"/>
        <end position="691"/>
    </location>
</feature>
<feature type="region of interest" description="Disordered" evidence="2">
    <location>
        <begin position="82"/>
        <end position="107"/>
    </location>
</feature>
<dbReference type="EMBL" id="FWWU01000009">
    <property type="protein sequence ID" value="SMB89209.1"/>
    <property type="molecule type" value="Genomic_DNA"/>
</dbReference>
<gene>
    <name evidence="5" type="ORF">SAMN00790413_00311</name>
</gene>
<protein>
    <submittedName>
        <fullName evidence="5">Phage tail tape measure protein, TP901 family, core region</fullName>
    </submittedName>
</protein>
<dbReference type="STRING" id="695939.SAMN00790413_00311"/>
<dbReference type="PANTHER" id="PTHR37813">
    <property type="entry name" value="FELS-2 PROPHAGE PROTEIN"/>
    <property type="match status" value="1"/>
</dbReference>
<evidence type="ECO:0000313" key="5">
    <source>
        <dbReference type="EMBL" id="SMB89209.1"/>
    </source>
</evidence>
<organism evidence="5 6">
    <name type="scientific">Deinococcus hopiensis KR-140</name>
    <dbReference type="NCBI Taxonomy" id="695939"/>
    <lineage>
        <taxon>Bacteria</taxon>
        <taxon>Thermotogati</taxon>
        <taxon>Deinococcota</taxon>
        <taxon>Deinococci</taxon>
        <taxon>Deinococcales</taxon>
        <taxon>Deinococcaceae</taxon>
        <taxon>Deinococcus</taxon>
    </lineage>
</organism>
<dbReference type="InterPro" id="IPR016047">
    <property type="entry name" value="M23ase_b-sheet_dom"/>
</dbReference>
<keyword evidence="1" id="KW-1188">Viral release from host cell</keyword>
<dbReference type="InterPro" id="IPR010090">
    <property type="entry name" value="Phage_tape_meas"/>
</dbReference>
<dbReference type="Proteomes" id="UP000192582">
    <property type="component" value="Unassembled WGS sequence"/>
</dbReference>
<proteinExistence type="predicted"/>
<feature type="domain" description="M23ase beta-sheet core" evidence="3">
    <location>
        <begin position="935"/>
        <end position="1035"/>
    </location>
</feature>
<evidence type="ECO:0000256" key="1">
    <source>
        <dbReference type="ARBA" id="ARBA00022612"/>
    </source>
</evidence>
<reference evidence="5 6" key="1">
    <citation type="submission" date="2017-04" db="EMBL/GenBank/DDBJ databases">
        <authorList>
            <person name="Afonso C.L."/>
            <person name="Miller P.J."/>
            <person name="Scott M.A."/>
            <person name="Spackman E."/>
            <person name="Goraichik I."/>
            <person name="Dimitrov K.M."/>
            <person name="Suarez D.L."/>
            <person name="Swayne D.E."/>
        </authorList>
    </citation>
    <scope>NUCLEOTIDE SEQUENCE [LARGE SCALE GENOMIC DNA]</scope>
    <source>
        <strain evidence="5 6">KR-140</strain>
    </source>
</reference>
<evidence type="ECO:0000313" key="6">
    <source>
        <dbReference type="Proteomes" id="UP000192582"/>
    </source>
</evidence>
<name>A0A1W1V710_9DEIO</name>
<dbReference type="InterPro" id="IPR011055">
    <property type="entry name" value="Dup_hybrid_motif"/>
</dbReference>
<feature type="region of interest" description="Disordered" evidence="2">
    <location>
        <begin position="1882"/>
        <end position="1946"/>
    </location>
</feature>
<dbReference type="PANTHER" id="PTHR37813:SF1">
    <property type="entry name" value="FELS-2 PROPHAGE PROTEIN"/>
    <property type="match status" value="1"/>
</dbReference>
<dbReference type="NCBIfam" id="TIGR01760">
    <property type="entry name" value="tape_meas_TP901"/>
    <property type="match status" value="1"/>
</dbReference>
<evidence type="ECO:0000256" key="2">
    <source>
        <dbReference type="SAM" id="MobiDB-lite"/>
    </source>
</evidence>
<dbReference type="CDD" id="cd12797">
    <property type="entry name" value="M23_peptidase"/>
    <property type="match status" value="1"/>
</dbReference>
<feature type="compositionally biased region" description="Basic and acidic residues" evidence="2">
    <location>
        <begin position="94"/>
        <end position="107"/>
    </location>
</feature>
<evidence type="ECO:0000259" key="3">
    <source>
        <dbReference type="Pfam" id="PF01551"/>
    </source>
</evidence>
<feature type="compositionally biased region" description="Basic and acidic residues" evidence="2">
    <location>
        <begin position="1904"/>
        <end position="1944"/>
    </location>
</feature>
<accession>A0A1W1V710</accession>
<dbReference type="SUPFAM" id="SSF51261">
    <property type="entry name" value="Duplicated hybrid motif"/>
    <property type="match status" value="1"/>
</dbReference>
<dbReference type="Pfam" id="PF01551">
    <property type="entry name" value="Peptidase_M23"/>
    <property type="match status" value="1"/>
</dbReference>
<evidence type="ECO:0000259" key="4">
    <source>
        <dbReference type="Pfam" id="PF10145"/>
    </source>
</evidence>
<dbReference type="Pfam" id="PF10145">
    <property type="entry name" value="PhageMin_Tail"/>
    <property type="match status" value="1"/>
</dbReference>